<reference evidence="5" key="1">
    <citation type="submission" date="2016-10" db="EMBL/GenBank/DDBJ databases">
        <authorList>
            <person name="Varghese N."/>
            <person name="Submissions S."/>
        </authorList>
    </citation>
    <scope>NUCLEOTIDE SEQUENCE [LARGE SCALE GENOMIC DNA]</scope>
    <source>
        <strain evidence="5">CBMB127</strain>
    </source>
</reference>
<dbReference type="Pfam" id="PF04773">
    <property type="entry name" value="FecR"/>
    <property type="match status" value="1"/>
</dbReference>
<dbReference type="Proteomes" id="UP000198629">
    <property type="component" value="Unassembled WGS sequence"/>
</dbReference>
<keyword evidence="1" id="KW-0812">Transmembrane</keyword>
<organism evidence="4 5">
    <name type="scientific">Methylophilus rhizosphaerae</name>
    <dbReference type="NCBI Taxonomy" id="492660"/>
    <lineage>
        <taxon>Bacteria</taxon>
        <taxon>Pseudomonadati</taxon>
        <taxon>Pseudomonadota</taxon>
        <taxon>Betaproteobacteria</taxon>
        <taxon>Nitrosomonadales</taxon>
        <taxon>Methylophilaceae</taxon>
        <taxon>Methylophilus</taxon>
    </lineage>
</organism>
<proteinExistence type="predicted"/>
<dbReference type="Gene3D" id="2.60.120.1440">
    <property type="match status" value="1"/>
</dbReference>
<dbReference type="EMBL" id="FNFX01000001">
    <property type="protein sequence ID" value="SDK13533.1"/>
    <property type="molecule type" value="Genomic_DNA"/>
</dbReference>
<dbReference type="GO" id="GO:0016989">
    <property type="term" value="F:sigma factor antagonist activity"/>
    <property type="evidence" value="ECO:0007669"/>
    <property type="project" value="TreeGrafter"/>
</dbReference>
<evidence type="ECO:0000259" key="2">
    <source>
        <dbReference type="Pfam" id="PF04773"/>
    </source>
</evidence>
<evidence type="ECO:0000256" key="1">
    <source>
        <dbReference type="SAM" id="Phobius"/>
    </source>
</evidence>
<dbReference type="PANTHER" id="PTHR30273:SF2">
    <property type="entry name" value="PROTEIN FECR"/>
    <property type="match status" value="1"/>
</dbReference>
<feature type="domain" description="FecR N-terminal" evidence="3">
    <location>
        <begin position="10"/>
        <end position="47"/>
    </location>
</feature>
<feature type="domain" description="FecR protein" evidence="2">
    <location>
        <begin position="122"/>
        <end position="211"/>
    </location>
</feature>
<keyword evidence="1" id="KW-1133">Transmembrane helix</keyword>
<evidence type="ECO:0000259" key="3">
    <source>
        <dbReference type="Pfam" id="PF16220"/>
    </source>
</evidence>
<sequence>MTAQKKISETAARWFIRMQEAAPDAPERSQFEAWLMQSPLHQQEYSSISDAWQGIDSVNELQAIAQGRQADVFFKRSERKKAVRKVAGAVSTCVALMFVGWAGYQQYHTWQATPTLQLASQTTRAQQITQMLEDGSHVTLNADTQIEVKYYRHQRHITLLKGEAIFEVQRDPGKPFVVETDRMKVTVLGTRFAVNKLSRLERVSVDHGKVEVVSKTGPEKIILQNNQVAEFKQNHLQPRRNVSAQDYFRFSSGTLVFNQADLPEIAETLSRYNPTPVMSDGLSTEHISAVVTVKDTNNFISTLPRIANVRVRQTTAGTLLETVSPDK</sequence>
<evidence type="ECO:0000313" key="4">
    <source>
        <dbReference type="EMBL" id="SDK13533.1"/>
    </source>
</evidence>
<dbReference type="AlphaFoldDB" id="A0A1G8ZEZ6"/>
<dbReference type="OrthoDB" id="1100567at2"/>
<protein>
    <submittedName>
        <fullName evidence="4">FecR family protein</fullName>
    </submittedName>
</protein>
<evidence type="ECO:0000313" key="5">
    <source>
        <dbReference type="Proteomes" id="UP000198629"/>
    </source>
</evidence>
<dbReference type="RefSeq" id="WP_091468679.1">
    <property type="nucleotide sequence ID" value="NZ_FNFX01000001.1"/>
</dbReference>
<name>A0A1G8ZEZ6_9PROT</name>
<feature type="transmembrane region" description="Helical" evidence="1">
    <location>
        <begin position="86"/>
        <end position="104"/>
    </location>
</feature>
<dbReference type="PANTHER" id="PTHR30273">
    <property type="entry name" value="PERIPLASMIC SIGNAL SENSOR AND SIGMA FACTOR ACTIVATOR FECR-RELATED"/>
    <property type="match status" value="1"/>
</dbReference>
<accession>A0A1G8ZEZ6</accession>
<dbReference type="PIRSF" id="PIRSF018266">
    <property type="entry name" value="FecR"/>
    <property type="match status" value="1"/>
</dbReference>
<gene>
    <name evidence="4" type="ORF">SAMN05192566_0265</name>
</gene>
<dbReference type="InterPro" id="IPR012373">
    <property type="entry name" value="Ferrdict_sens_TM"/>
</dbReference>
<keyword evidence="5" id="KW-1185">Reference proteome</keyword>
<keyword evidence="1" id="KW-0472">Membrane</keyword>
<dbReference type="STRING" id="492660.SAMN05192566_0265"/>
<dbReference type="Pfam" id="PF16220">
    <property type="entry name" value="DUF4880"/>
    <property type="match status" value="1"/>
</dbReference>
<dbReference type="InterPro" id="IPR006860">
    <property type="entry name" value="FecR"/>
</dbReference>
<dbReference type="InterPro" id="IPR032623">
    <property type="entry name" value="FecR_N"/>
</dbReference>